<comment type="function">
    <text evidence="6">Required for 60S pre-ribosomal subunits export to the cytoplasm.</text>
</comment>
<dbReference type="Pfam" id="PF08158">
    <property type="entry name" value="SDA1_HEAT"/>
    <property type="match status" value="2"/>
</dbReference>
<evidence type="ECO:0000259" key="9">
    <source>
        <dbReference type="Pfam" id="PF08158"/>
    </source>
</evidence>
<dbReference type="GO" id="GO:0005730">
    <property type="term" value="C:nucleolus"/>
    <property type="evidence" value="ECO:0007669"/>
    <property type="project" value="UniProtKB-SubCell"/>
</dbReference>
<evidence type="ECO:0000256" key="6">
    <source>
        <dbReference type="RuleBase" id="RU365057"/>
    </source>
</evidence>
<protein>
    <recommendedName>
        <fullName evidence="6">Protein SDA1</fullName>
    </recommendedName>
</protein>
<dbReference type="Proteomes" id="UP000593567">
    <property type="component" value="Unassembled WGS sequence"/>
</dbReference>
<proteinExistence type="inferred from homology"/>
<dbReference type="Pfam" id="PF05285">
    <property type="entry name" value="SDA1_dom"/>
    <property type="match status" value="1"/>
</dbReference>
<evidence type="ECO:0000313" key="11">
    <source>
        <dbReference type="Proteomes" id="UP000593567"/>
    </source>
</evidence>
<dbReference type="EMBL" id="VXIV02000627">
    <property type="protein sequence ID" value="KAF6037091.1"/>
    <property type="molecule type" value="Genomic_DNA"/>
</dbReference>
<dbReference type="GO" id="GO:0000055">
    <property type="term" value="P:ribosomal large subunit export from nucleus"/>
    <property type="evidence" value="ECO:0007669"/>
    <property type="project" value="UniProtKB-UniRule"/>
</dbReference>
<keyword evidence="5 6" id="KW-0539">Nucleus</keyword>
<dbReference type="PANTHER" id="PTHR12730">
    <property type="entry name" value="HSDA/SDA1-RELATED"/>
    <property type="match status" value="1"/>
</dbReference>
<dbReference type="SUPFAM" id="SSF48371">
    <property type="entry name" value="ARM repeat"/>
    <property type="match status" value="1"/>
</dbReference>
<feature type="domain" description="SDA1 middle" evidence="8">
    <location>
        <begin position="289"/>
        <end position="431"/>
    </location>
</feature>
<feature type="region of interest" description="Disordered" evidence="7">
    <location>
        <begin position="404"/>
        <end position="450"/>
    </location>
</feature>
<sequence length="475" mass="53906">MICPQDVMIELYKRNIWHNEKTVNVLSTALFSKVTKISVAALRFFVGRDEENEEEDDSDDDEETCLVDIKLSNTLTVADMKGYSIVRDVDICCLPPIVFIADLSEKLFKHVEGIHEKFEVKLLYLNLISRLVGVHELLLLNLYPYMQRFLKPHQREVTKILLFVAQATHALVPPEILESVLMTIANNFITERNSSEVMTVGLNAVREVCARAPLAMSETLLQDLVLYKSHKDKGVHMAARSLIQLFRTLNPEMLHKKHRGKPTGLEAEGIADYAALSGRDHISGAEVLNSEEEGEREEGEDGWETASDTDDDSDGEWIDVHHSSDEDVQDEKEKLDSLTAEEKLEKSRHIMQTRILTQEDFARIRRAQLAKKAGIKERRGLKRKSQQTTADELAEISSTNKGDILPYSSIGFTHKKQKTDKASKLAKSQEGKEDRGKYGHREHNPEAGVTNKVKLKAKNFQMVKHKLQKKGKKII</sequence>
<accession>A0A7J7KGS8</accession>
<dbReference type="InterPro" id="IPR012977">
    <property type="entry name" value="SDA1_N"/>
</dbReference>
<feature type="compositionally biased region" description="Basic and acidic residues" evidence="7">
    <location>
        <begin position="318"/>
        <end position="332"/>
    </location>
</feature>
<comment type="subcellular location">
    <subcellularLocation>
        <location evidence="6">Nucleus</location>
        <location evidence="6">Nucleolus</location>
    </subcellularLocation>
</comment>
<evidence type="ECO:0000313" key="10">
    <source>
        <dbReference type="EMBL" id="KAF6037091.1"/>
    </source>
</evidence>
<evidence type="ECO:0000256" key="2">
    <source>
        <dbReference type="ARBA" id="ARBA00022448"/>
    </source>
</evidence>
<comment type="similarity">
    <text evidence="1 6">Belongs to the SDA1 family.</text>
</comment>
<feature type="domain" description="SDA1 N-terminal" evidence="9">
    <location>
        <begin position="5"/>
        <end position="73"/>
    </location>
</feature>
<feature type="domain" description="SDA1 N-terminal" evidence="9">
    <location>
        <begin position="102"/>
        <end position="231"/>
    </location>
</feature>
<evidence type="ECO:0000256" key="3">
    <source>
        <dbReference type="ARBA" id="ARBA00022517"/>
    </source>
</evidence>
<dbReference type="InterPro" id="IPR007949">
    <property type="entry name" value="SDA1_MD"/>
</dbReference>
<feature type="compositionally biased region" description="Acidic residues" evidence="7">
    <location>
        <begin position="289"/>
        <end position="317"/>
    </location>
</feature>
<keyword evidence="11" id="KW-1185">Reference proteome</keyword>
<dbReference type="PANTHER" id="PTHR12730:SF0">
    <property type="entry name" value="PROTEIN SDA1 HOMOLOG"/>
    <property type="match status" value="1"/>
</dbReference>
<reference evidence="10" key="1">
    <citation type="submission" date="2020-06" db="EMBL/GenBank/DDBJ databases">
        <title>Draft genome of Bugula neritina, a colonial animal packing powerful symbionts and potential medicines.</title>
        <authorList>
            <person name="Rayko M."/>
        </authorList>
    </citation>
    <scope>NUCLEOTIDE SEQUENCE [LARGE SCALE GENOMIC DNA]</scope>
    <source>
        <strain evidence="10">Kwan_BN1</strain>
    </source>
</reference>
<evidence type="ECO:0000256" key="4">
    <source>
        <dbReference type="ARBA" id="ARBA00022927"/>
    </source>
</evidence>
<dbReference type="GO" id="GO:0042273">
    <property type="term" value="P:ribosomal large subunit biogenesis"/>
    <property type="evidence" value="ECO:0007669"/>
    <property type="project" value="UniProtKB-UniRule"/>
</dbReference>
<feature type="region of interest" description="Disordered" evidence="7">
    <location>
        <begin position="285"/>
        <end position="332"/>
    </location>
</feature>
<dbReference type="OrthoDB" id="2196187at2759"/>
<evidence type="ECO:0000259" key="8">
    <source>
        <dbReference type="Pfam" id="PF05285"/>
    </source>
</evidence>
<keyword evidence="2 6" id="KW-0813">Transport</keyword>
<keyword evidence="3 6" id="KW-0690">Ribosome biogenesis</keyword>
<dbReference type="InterPro" id="IPR027312">
    <property type="entry name" value="Sda1"/>
</dbReference>
<dbReference type="InterPro" id="IPR016024">
    <property type="entry name" value="ARM-type_fold"/>
</dbReference>
<dbReference type="AlphaFoldDB" id="A0A7J7KGS8"/>
<comment type="caution">
    <text evidence="10">The sequence shown here is derived from an EMBL/GenBank/DDBJ whole genome shotgun (WGS) entry which is preliminary data.</text>
</comment>
<dbReference type="GO" id="GO:0015031">
    <property type="term" value="P:protein transport"/>
    <property type="evidence" value="ECO:0007669"/>
    <property type="project" value="UniProtKB-KW"/>
</dbReference>
<name>A0A7J7KGS8_BUGNE</name>
<evidence type="ECO:0000256" key="7">
    <source>
        <dbReference type="SAM" id="MobiDB-lite"/>
    </source>
</evidence>
<feature type="compositionally biased region" description="Basic and acidic residues" evidence="7">
    <location>
        <begin position="419"/>
        <end position="445"/>
    </location>
</feature>
<organism evidence="10 11">
    <name type="scientific">Bugula neritina</name>
    <name type="common">Brown bryozoan</name>
    <name type="synonym">Sertularia neritina</name>
    <dbReference type="NCBI Taxonomy" id="10212"/>
    <lineage>
        <taxon>Eukaryota</taxon>
        <taxon>Metazoa</taxon>
        <taxon>Spiralia</taxon>
        <taxon>Lophotrochozoa</taxon>
        <taxon>Bryozoa</taxon>
        <taxon>Gymnolaemata</taxon>
        <taxon>Cheilostomatida</taxon>
        <taxon>Flustrina</taxon>
        <taxon>Buguloidea</taxon>
        <taxon>Bugulidae</taxon>
        <taxon>Bugula</taxon>
    </lineage>
</organism>
<evidence type="ECO:0000256" key="5">
    <source>
        <dbReference type="ARBA" id="ARBA00023242"/>
    </source>
</evidence>
<evidence type="ECO:0000256" key="1">
    <source>
        <dbReference type="ARBA" id="ARBA00005783"/>
    </source>
</evidence>
<keyword evidence="4 6" id="KW-0653">Protein transport</keyword>
<gene>
    <name evidence="10" type="ORF">EB796_004599</name>
</gene>